<feature type="domain" description="RING-type" evidence="11">
    <location>
        <begin position="465"/>
        <end position="504"/>
    </location>
</feature>
<name>A0A8S4BI38_9TELE</name>
<evidence type="ECO:0000256" key="8">
    <source>
        <dbReference type="PROSITE-ProRule" id="PRU00175"/>
    </source>
</evidence>
<feature type="region of interest" description="Disordered" evidence="10">
    <location>
        <begin position="101"/>
        <end position="120"/>
    </location>
</feature>
<dbReference type="EMBL" id="CAJRST010033334">
    <property type="protein sequence ID" value="CAG5981995.1"/>
    <property type="molecule type" value="Genomic_DNA"/>
</dbReference>
<dbReference type="Pfam" id="PF18102">
    <property type="entry name" value="DTC"/>
    <property type="match status" value="1"/>
</dbReference>
<keyword evidence="9" id="KW-0963">Cytoplasm</keyword>
<evidence type="ECO:0000256" key="2">
    <source>
        <dbReference type="ARBA" id="ARBA00004906"/>
    </source>
</evidence>
<dbReference type="InterPro" id="IPR013083">
    <property type="entry name" value="Znf_RING/FYVE/PHD"/>
</dbReference>
<gene>
    <name evidence="12" type="ORF">MMEN_LOCUS16453</name>
</gene>
<dbReference type="GO" id="GO:0007219">
    <property type="term" value="P:Notch signaling pathway"/>
    <property type="evidence" value="ECO:0007669"/>
    <property type="project" value="InterPro"/>
</dbReference>
<evidence type="ECO:0000313" key="13">
    <source>
        <dbReference type="Proteomes" id="UP000677803"/>
    </source>
</evidence>
<evidence type="ECO:0000256" key="1">
    <source>
        <dbReference type="ARBA" id="ARBA00000900"/>
    </source>
</evidence>
<dbReference type="CDD" id="cd09633">
    <property type="entry name" value="Deltex_C"/>
    <property type="match status" value="1"/>
</dbReference>
<keyword evidence="13" id="KW-1185">Reference proteome</keyword>
<dbReference type="InterPro" id="IPR017907">
    <property type="entry name" value="Znf_RING_CS"/>
</dbReference>
<protein>
    <recommendedName>
        <fullName evidence="9">E3 ubiquitin-protein ligase</fullName>
        <ecNumber evidence="9">2.3.2.27</ecNumber>
    </recommendedName>
</protein>
<comment type="caution">
    <text evidence="12">The sequence shown here is derived from an EMBL/GenBank/DDBJ whole genome shotgun (WGS) entry which is preliminary data.</text>
</comment>
<organism evidence="12 13">
    <name type="scientific">Menidia menidia</name>
    <name type="common">Atlantic silverside</name>
    <dbReference type="NCBI Taxonomy" id="238744"/>
    <lineage>
        <taxon>Eukaryota</taxon>
        <taxon>Metazoa</taxon>
        <taxon>Chordata</taxon>
        <taxon>Craniata</taxon>
        <taxon>Vertebrata</taxon>
        <taxon>Euteleostomi</taxon>
        <taxon>Actinopterygii</taxon>
        <taxon>Neopterygii</taxon>
        <taxon>Teleostei</taxon>
        <taxon>Neoteleostei</taxon>
        <taxon>Acanthomorphata</taxon>
        <taxon>Ovalentaria</taxon>
        <taxon>Atherinomorphae</taxon>
        <taxon>Atheriniformes</taxon>
        <taxon>Atherinopsidae</taxon>
        <taxon>Menidiinae</taxon>
        <taxon>Menidia</taxon>
    </lineage>
</organism>
<sequence length="644" mass="70883">MASLQAKEEVFLSLSLKWPNGDEPTGLQKSKKSLEKTLQTWFNKHKTKVDCVVESIKDGTGVVKVSPPPELRILDDLTGKTLTSRDGEKVTIMSISLTKTGAQTSDDASTGPPPSLPEPQSVCAREQITKMNTGMFAFQRIDISKFVSIQDKMQAEKQSDPVSTAGNTLEERTMAAEHCLVPVGLFFYVSNIYKEEIKRIETKHRVRIESNVSVKMQAGQEDGNGKEAVTEFINLIQKGLSEYNNTVTPLKFVDPDQWGNALKVVQTNKNKLLLSVTSEEITTWGPTQSLQAFRASLNATINPLKQSEPALQNTTPKIDMTIKDPLVSAGLDIDDPVWKLMTTSSYEQIAKIKAKFGVDFEEIRRVRGKVTVKATFSRPGGNTAMESHAIRAVLNLYQQTVLSDRSLSQLSGAAWSSGSLNSFTSAHLSEGASGGLSLSGESPQHHTKPSKGRGATAEDTEEENCPICLGPFTNKEQLKCKHEFCKGCLKSAVQHGGPICPICKDVFGVIEGDQPAGTMEFFTYNTPLPGFPDCGHIAITYRIPDGVQTKIHPKPGQRYYGTNRTAYLPDNREGNEVLQLLTKAFNQKLIFTIGTSRTTGSDNMVTWNDIHHKTSKYGGPQSFGYPDPDYLKRVKEELKDKGIK</sequence>
<comment type="catalytic activity">
    <reaction evidence="1 9">
        <text>S-ubiquitinyl-[E2 ubiquitin-conjugating enzyme]-L-cysteine + [acceptor protein]-L-lysine = [E2 ubiquitin-conjugating enzyme]-L-cysteine + N(6)-ubiquitinyl-[acceptor protein]-L-lysine.</text>
        <dbReference type="EC" id="2.3.2.27"/>
    </reaction>
</comment>
<evidence type="ECO:0000256" key="3">
    <source>
        <dbReference type="ARBA" id="ARBA00009413"/>
    </source>
</evidence>
<evidence type="ECO:0000256" key="5">
    <source>
        <dbReference type="ARBA" id="ARBA00022723"/>
    </source>
</evidence>
<dbReference type="GO" id="GO:0016567">
    <property type="term" value="P:protein ubiquitination"/>
    <property type="evidence" value="ECO:0007669"/>
    <property type="project" value="UniProtKB-UniRule"/>
</dbReference>
<dbReference type="Gene3D" id="3.30.40.10">
    <property type="entry name" value="Zinc/RING finger domain, C3HC4 (zinc finger)"/>
    <property type="match status" value="1"/>
</dbReference>
<evidence type="ECO:0000256" key="9">
    <source>
        <dbReference type="RuleBase" id="RU367105"/>
    </source>
</evidence>
<keyword evidence="6 8" id="KW-0863">Zinc-finger</keyword>
<dbReference type="InterPro" id="IPR039399">
    <property type="entry name" value="Deltex_C_sf"/>
</dbReference>
<reference evidence="12" key="1">
    <citation type="submission" date="2021-05" db="EMBL/GenBank/DDBJ databases">
        <authorList>
            <person name="Tigano A."/>
        </authorList>
    </citation>
    <scope>NUCLEOTIDE SEQUENCE</scope>
</reference>
<dbReference type="SMART" id="SM00184">
    <property type="entry name" value="RING"/>
    <property type="match status" value="1"/>
</dbReference>
<dbReference type="PANTHER" id="PTHR12622">
    <property type="entry name" value="DELTEX-RELATED"/>
    <property type="match status" value="1"/>
</dbReference>
<evidence type="ECO:0000256" key="4">
    <source>
        <dbReference type="ARBA" id="ARBA00022679"/>
    </source>
</evidence>
<dbReference type="GO" id="GO:0008270">
    <property type="term" value="F:zinc ion binding"/>
    <property type="evidence" value="ECO:0007669"/>
    <property type="project" value="UniProtKB-KW"/>
</dbReference>
<feature type="region of interest" description="Disordered" evidence="10">
    <location>
        <begin position="434"/>
        <end position="460"/>
    </location>
</feature>
<dbReference type="InterPro" id="IPR018957">
    <property type="entry name" value="Znf_C3HC4_RING-type"/>
</dbReference>
<keyword evidence="5 9" id="KW-0479">Metal-binding</keyword>
<keyword evidence="4 9" id="KW-0808">Transferase</keyword>
<dbReference type="Pfam" id="PF00097">
    <property type="entry name" value="zf-C3HC4"/>
    <property type="match status" value="1"/>
</dbReference>
<dbReference type="Proteomes" id="UP000677803">
    <property type="component" value="Unassembled WGS sequence"/>
</dbReference>
<dbReference type="AlphaFoldDB" id="A0A8S4BI38"/>
<dbReference type="InterPro" id="IPR039398">
    <property type="entry name" value="Deltex_fam"/>
</dbReference>
<dbReference type="Gene3D" id="3.30.390.130">
    <property type="match status" value="1"/>
</dbReference>
<accession>A0A8S4BI38</accession>
<dbReference type="SUPFAM" id="SSF57850">
    <property type="entry name" value="RING/U-box"/>
    <property type="match status" value="1"/>
</dbReference>
<evidence type="ECO:0000256" key="10">
    <source>
        <dbReference type="SAM" id="MobiDB-lite"/>
    </source>
</evidence>
<dbReference type="PROSITE" id="PS00518">
    <property type="entry name" value="ZF_RING_1"/>
    <property type="match status" value="1"/>
</dbReference>
<dbReference type="EC" id="2.3.2.27" evidence="9"/>
<dbReference type="InterPro" id="IPR039396">
    <property type="entry name" value="Deltex_C"/>
</dbReference>
<comment type="similarity">
    <text evidence="3 9">Belongs to the Deltex family.</text>
</comment>
<evidence type="ECO:0000313" key="12">
    <source>
        <dbReference type="EMBL" id="CAG5981995.1"/>
    </source>
</evidence>
<dbReference type="GO" id="GO:0061630">
    <property type="term" value="F:ubiquitin protein ligase activity"/>
    <property type="evidence" value="ECO:0007669"/>
    <property type="project" value="UniProtKB-UniRule"/>
</dbReference>
<evidence type="ECO:0000259" key="11">
    <source>
        <dbReference type="PROSITE" id="PS50089"/>
    </source>
</evidence>
<evidence type="ECO:0000256" key="7">
    <source>
        <dbReference type="ARBA" id="ARBA00022833"/>
    </source>
</evidence>
<dbReference type="InterPro" id="IPR001841">
    <property type="entry name" value="Znf_RING"/>
</dbReference>
<dbReference type="OrthoDB" id="527344at2759"/>
<dbReference type="PROSITE" id="PS50089">
    <property type="entry name" value="ZF_RING_2"/>
    <property type="match status" value="1"/>
</dbReference>
<evidence type="ECO:0000256" key="6">
    <source>
        <dbReference type="ARBA" id="ARBA00022771"/>
    </source>
</evidence>
<comment type="pathway">
    <text evidence="2 9">Protein modification; protein ubiquitination.</text>
</comment>
<comment type="subcellular location">
    <subcellularLocation>
        <location evidence="9">Cytoplasm</location>
    </subcellularLocation>
</comment>
<dbReference type="GO" id="GO:0005737">
    <property type="term" value="C:cytoplasm"/>
    <property type="evidence" value="ECO:0007669"/>
    <property type="project" value="UniProtKB-SubCell"/>
</dbReference>
<proteinExistence type="inferred from homology"/>
<keyword evidence="7 9" id="KW-0862">Zinc</keyword>